<sequence length="755" mass="84977">MKKTTEHDVRSHSSADGGADGGGKLFETREARGSGVAVAKQLFMLTVLAAILLIWCHRVTNIPAAGGGEGRVRRWLWMALFGAEVLFGLYWVVCQPVRLSHVRHRPFKNKLLQRYGDDLPSIDIFVCTADPEIEPPVLVVNTVLSAMSYSYPPDKLNVYLSDDGGSEFTFYALIEAARFSKSWIPFCRKFNVEPRSPEAFFAVNLGLGDDQYAQQLLHIKELFDDMKSRIEAVIENGKVPDEVSAFHKGFSEWNSEFSKQNHPSVVQIVIDGRGIDDVDTDGCRLPTLVYMAREKNPEWPHHFKAGAVNALIRVSSEISNSPIILNLDCDMYPNNPDTVQEILCFFMDEERGYETAYVQFPQHYDNITKNDHYANSNDVINEIELAGLGGYGAALFCGTGCFHRRESLCGRIFSKDDKIELKTDNTIREKSVNELEKAAKVLADCCYEKGTSWGKEVGLVYGCAVEDIVTGLTIQCRGWKSVYYNPKKKAFIGVAPTTLSQSLIQHRRWSEGMFQIFCSRYCPFIYGRGKIKLGAQMGYCIYLLWPLCSLATLCYVTIPSFCLLRGTSMFPQPSSLWFLPYAYAFLANCGYSLVEAFSCGYTLQRWWNLQRMWLIRRETSYLYALLDTTMKQLGFSETSFAITAKVVDSNDRKTYEKEIIDFGQSTFTSIIVTLAMLNLLALATGAIRLVTLDKSESPMKLTAQMILCGLLVMLNVPVYQAAFNRHYKGGPIPTSNVIRAIAFVFVFLVAIELLI</sequence>
<feature type="transmembrane region" description="Helical" evidence="12">
    <location>
        <begin position="578"/>
        <end position="603"/>
    </location>
</feature>
<dbReference type="Pfam" id="PF03552">
    <property type="entry name" value="Cellulose_synt"/>
    <property type="match status" value="2"/>
</dbReference>
<dbReference type="GO" id="GO:0071555">
    <property type="term" value="P:cell wall organization"/>
    <property type="evidence" value="ECO:0007669"/>
    <property type="project" value="UniProtKB-KW"/>
</dbReference>
<dbReference type="Gramene" id="Kaladp0051s0081.1.v1.1">
    <property type="protein sequence ID" value="Kaladp0051s0081.1.v1.1"/>
    <property type="gene ID" value="Kaladp0051s0081.v1.1"/>
</dbReference>
<dbReference type="GO" id="GO:0016020">
    <property type="term" value="C:membrane"/>
    <property type="evidence" value="ECO:0007669"/>
    <property type="project" value="InterPro"/>
</dbReference>
<dbReference type="Gene3D" id="3.90.550.10">
    <property type="entry name" value="Spore Coat Polysaccharide Biosynthesis Protein SpsA, Chain A"/>
    <property type="match status" value="2"/>
</dbReference>
<evidence type="ECO:0000256" key="10">
    <source>
        <dbReference type="PIRSR" id="PIRSR605150-3"/>
    </source>
</evidence>
<keyword evidence="2" id="KW-0328">Glycosyltransferase</keyword>
<evidence type="ECO:0000313" key="14">
    <source>
        <dbReference type="Proteomes" id="UP000594263"/>
    </source>
</evidence>
<dbReference type="OMA" id="VQMGYCN"/>
<evidence type="ECO:0008006" key="15">
    <source>
        <dbReference type="Google" id="ProtNLM"/>
    </source>
</evidence>
<accession>A0A7N0U3Q2</accession>
<keyword evidence="5 12" id="KW-1133">Transmembrane helix</keyword>
<keyword evidence="14" id="KW-1185">Reference proteome</keyword>
<feature type="transmembrane region" description="Helical" evidence="12">
    <location>
        <begin position="539"/>
        <end position="558"/>
    </location>
</feature>
<feature type="transmembrane region" description="Helical" evidence="12">
    <location>
        <begin position="75"/>
        <end position="93"/>
    </location>
</feature>
<keyword evidence="6 12" id="KW-0472">Membrane</keyword>
<dbReference type="SUPFAM" id="SSF53448">
    <property type="entry name" value="Nucleotide-diphospho-sugar transferases"/>
    <property type="match status" value="1"/>
</dbReference>
<feature type="active site" evidence="8">
    <location>
        <position position="163"/>
    </location>
</feature>
<name>A0A7N0U3Q2_KALFE</name>
<protein>
    <recommendedName>
        <fullName evidence="15">Cellulose synthase-like protein E6</fullName>
    </recommendedName>
</protein>
<evidence type="ECO:0000256" key="2">
    <source>
        <dbReference type="ARBA" id="ARBA00022676"/>
    </source>
</evidence>
<evidence type="ECO:0000313" key="13">
    <source>
        <dbReference type="EnsemblPlants" id="Kaladp0051s0081.1.v1.1"/>
    </source>
</evidence>
<evidence type="ECO:0000256" key="7">
    <source>
        <dbReference type="ARBA" id="ARBA00023316"/>
    </source>
</evidence>
<evidence type="ECO:0000256" key="5">
    <source>
        <dbReference type="ARBA" id="ARBA00022989"/>
    </source>
</evidence>
<feature type="transmembrane region" description="Helical" evidence="12">
    <location>
        <begin position="701"/>
        <end position="724"/>
    </location>
</feature>
<evidence type="ECO:0000256" key="12">
    <source>
        <dbReference type="SAM" id="Phobius"/>
    </source>
</evidence>
<feature type="region of interest" description="Disordered" evidence="11">
    <location>
        <begin position="1"/>
        <end position="22"/>
    </location>
</feature>
<dbReference type="EnsemblPlants" id="Kaladp0051s0081.1.v1.1">
    <property type="protein sequence ID" value="Kaladp0051s0081.1.v1.1"/>
    <property type="gene ID" value="Kaladp0051s0081.v1.1"/>
</dbReference>
<feature type="transmembrane region" description="Helical" evidence="12">
    <location>
        <begin position="736"/>
        <end position="754"/>
    </location>
</feature>
<feature type="binding site" evidence="10">
    <location>
        <position position="328"/>
    </location>
    <ligand>
        <name>Mn(2+)</name>
        <dbReference type="ChEBI" id="CHEBI:29035"/>
    </ligand>
</feature>
<evidence type="ECO:0000256" key="4">
    <source>
        <dbReference type="ARBA" id="ARBA00022692"/>
    </source>
</evidence>
<dbReference type="GO" id="GO:0012505">
    <property type="term" value="C:endomembrane system"/>
    <property type="evidence" value="ECO:0007669"/>
    <property type="project" value="UniProtKB-SubCell"/>
</dbReference>
<dbReference type="InterPro" id="IPR005150">
    <property type="entry name" value="Cellulose_synth"/>
</dbReference>
<evidence type="ECO:0000256" key="9">
    <source>
        <dbReference type="PIRSR" id="PIRSR605150-2"/>
    </source>
</evidence>
<evidence type="ECO:0000256" key="8">
    <source>
        <dbReference type="PIRSR" id="PIRSR605150-1"/>
    </source>
</evidence>
<keyword evidence="3" id="KW-0808">Transferase</keyword>
<comment type="subcellular location">
    <subcellularLocation>
        <location evidence="1">Endomembrane system</location>
        <topology evidence="1">Multi-pass membrane protein</topology>
    </subcellularLocation>
</comment>
<proteinExistence type="predicted"/>
<feature type="compositionally biased region" description="Basic and acidic residues" evidence="11">
    <location>
        <begin position="1"/>
        <end position="13"/>
    </location>
</feature>
<dbReference type="InterPro" id="IPR029044">
    <property type="entry name" value="Nucleotide-diphossugar_trans"/>
</dbReference>
<keyword evidence="7" id="KW-0961">Cell wall biogenesis/degradation</keyword>
<evidence type="ECO:0000256" key="1">
    <source>
        <dbReference type="ARBA" id="ARBA00004127"/>
    </source>
</evidence>
<reference evidence="13" key="1">
    <citation type="submission" date="2021-01" db="UniProtKB">
        <authorList>
            <consortium name="EnsemblPlants"/>
        </authorList>
    </citation>
    <scope>IDENTIFICATION</scope>
</reference>
<feature type="binding site" evidence="9">
    <location>
        <position position="163"/>
    </location>
    <ligand>
        <name>UDP-alpha-D-glucose</name>
        <dbReference type="ChEBI" id="CHEBI:58885"/>
    </ligand>
</feature>
<dbReference type="GO" id="GO:0016760">
    <property type="term" value="F:cellulose synthase (UDP-forming) activity"/>
    <property type="evidence" value="ECO:0007669"/>
    <property type="project" value="InterPro"/>
</dbReference>
<dbReference type="AlphaFoldDB" id="A0A7N0U3Q2"/>
<dbReference type="Proteomes" id="UP000594263">
    <property type="component" value="Unplaced"/>
</dbReference>
<dbReference type="GO" id="GO:0030244">
    <property type="term" value="P:cellulose biosynthetic process"/>
    <property type="evidence" value="ECO:0007669"/>
    <property type="project" value="InterPro"/>
</dbReference>
<organism evidence="13 14">
    <name type="scientific">Kalanchoe fedtschenkoi</name>
    <name type="common">Lavender scallops</name>
    <name type="synonym">South American air plant</name>
    <dbReference type="NCBI Taxonomy" id="63787"/>
    <lineage>
        <taxon>Eukaryota</taxon>
        <taxon>Viridiplantae</taxon>
        <taxon>Streptophyta</taxon>
        <taxon>Embryophyta</taxon>
        <taxon>Tracheophyta</taxon>
        <taxon>Spermatophyta</taxon>
        <taxon>Magnoliopsida</taxon>
        <taxon>eudicotyledons</taxon>
        <taxon>Gunneridae</taxon>
        <taxon>Pentapetalae</taxon>
        <taxon>Saxifragales</taxon>
        <taxon>Crassulaceae</taxon>
        <taxon>Kalanchoe</taxon>
    </lineage>
</organism>
<evidence type="ECO:0000256" key="6">
    <source>
        <dbReference type="ARBA" id="ARBA00023136"/>
    </source>
</evidence>
<feature type="active site" evidence="8">
    <location>
        <position position="467"/>
    </location>
</feature>
<evidence type="ECO:0000256" key="3">
    <source>
        <dbReference type="ARBA" id="ARBA00022679"/>
    </source>
</evidence>
<dbReference type="PANTHER" id="PTHR13301">
    <property type="entry name" value="X-BOX TRANSCRIPTION FACTOR-RELATED"/>
    <property type="match status" value="1"/>
</dbReference>
<feature type="transmembrane region" description="Helical" evidence="12">
    <location>
        <begin position="667"/>
        <end position="689"/>
    </location>
</feature>
<keyword evidence="4 12" id="KW-0812">Transmembrane</keyword>
<feature type="transmembrane region" description="Helical" evidence="12">
    <location>
        <begin position="34"/>
        <end position="55"/>
    </location>
</feature>
<feature type="binding site" evidence="10">
    <location>
        <position position="304"/>
    </location>
    <ligand>
        <name>Mn(2+)</name>
        <dbReference type="ChEBI" id="CHEBI:29035"/>
    </ligand>
</feature>
<feature type="binding site" evidence="9">
    <location>
        <position position="134"/>
    </location>
    <ligand>
        <name>UDP-alpha-D-glucose</name>
        <dbReference type="ChEBI" id="CHEBI:58885"/>
    </ligand>
</feature>
<evidence type="ECO:0000256" key="11">
    <source>
        <dbReference type="SAM" id="MobiDB-lite"/>
    </source>
</evidence>